<gene>
    <name evidence="1" type="ORF">KII88_02435</name>
</gene>
<protein>
    <submittedName>
        <fullName evidence="1">Uncharacterized protein</fullName>
    </submittedName>
</protein>
<evidence type="ECO:0000313" key="2">
    <source>
        <dbReference type="Proteomes" id="UP000727071"/>
    </source>
</evidence>
<dbReference type="AlphaFoldDB" id="A0AB35FYA4"/>
<proteinExistence type="predicted"/>
<organism evidence="1 2">
    <name type="scientific">Leuconostoc gelidum subsp. gelidum</name>
    <dbReference type="NCBI Taxonomy" id="1607839"/>
    <lineage>
        <taxon>Bacteria</taxon>
        <taxon>Bacillati</taxon>
        <taxon>Bacillota</taxon>
        <taxon>Bacilli</taxon>
        <taxon>Lactobacillales</taxon>
        <taxon>Lactobacillaceae</taxon>
        <taxon>Leuconostoc</taxon>
        <taxon>Leuconostoc gelidum group</taxon>
    </lineage>
</organism>
<dbReference type="EMBL" id="JAHBFV010000006">
    <property type="protein sequence ID" value="MBZ6015396.1"/>
    <property type="molecule type" value="Genomic_DNA"/>
</dbReference>
<evidence type="ECO:0000313" key="1">
    <source>
        <dbReference type="EMBL" id="MBZ6015396.1"/>
    </source>
</evidence>
<dbReference type="Proteomes" id="UP000727071">
    <property type="component" value="Unassembled WGS sequence"/>
</dbReference>
<reference evidence="1" key="1">
    <citation type="submission" date="2021-05" db="EMBL/GenBank/DDBJ databases">
        <title>Pangenome of Leuconostoc gelidum warrants species status for Leuconostoc gelidum subsp. gasicomitatum.</title>
        <authorList>
            <person name="Johansson P."/>
            <person name="Sade E."/>
            <person name="Hultman J."/>
            <person name="Auvinen P."/>
            <person name="Bjorkroth J."/>
        </authorList>
    </citation>
    <scope>NUCLEOTIDE SEQUENCE</scope>
    <source>
        <strain evidence="1">C220d</strain>
    </source>
</reference>
<name>A0AB35FYA4_LEUGE</name>
<dbReference type="RefSeq" id="WP_180385093.1">
    <property type="nucleotide sequence ID" value="NZ_JAHBFV010000006.1"/>
</dbReference>
<accession>A0AB35FYA4</accession>
<comment type="caution">
    <text evidence="1">The sequence shown here is derived from an EMBL/GenBank/DDBJ whole genome shotgun (WGS) entry which is preliminary data.</text>
</comment>
<sequence>MNEFHWKPEYWSGLQKREKAIIIAGIDIRVREEERARKKAESEAKRRR</sequence>